<protein>
    <recommendedName>
        <fullName evidence="6">Glycosyltransferase</fullName>
    </recommendedName>
</protein>
<dbReference type="SUPFAM" id="SSF53756">
    <property type="entry name" value="UDP-Glycosyltransferase/glycogen phosphorylase"/>
    <property type="match status" value="1"/>
</dbReference>
<sequence>MTIVIFSTAYLPLLGGAETAIKGITDNIAGTHFIVLTARFKKSLPAADKMGNVTVYRLGLGSFFDKFLLPFVSFFKFISIKKNLDKPILFWGMMASYGSIGAWLLKFFYPRIPFLLTIQEGDSEAHIKRSRFGLVNIFFCLLVRKADRIQVISSYLKDFVRKMGAKVSIDVVPNGVELLQFKNQNAKVKNGHIIISISRRVYKNGLDILEKAFESVKKKFPDAELRILDKTPFDQIPQELWRADIFVRPSRSEGLGTAFLEAMAAGLPIIATSVGGIKDFLVNGETGLEVKVDDPKDLNEKIELLFTNKALREKLIKNGLKLVEEKYQLSKIARDMEKIFKELCAS</sequence>
<evidence type="ECO:0000259" key="2">
    <source>
        <dbReference type="Pfam" id="PF00534"/>
    </source>
</evidence>
<dbReference type="EMBL" id="LCLL01000005">
    <property type="protein sequence ID" value="KKU16641.1"/>
    <property type="molecule type" value="Genomic_DNA"/>
</dbReference>
<feature type="transmembrane region" description="Helical" evidence="1">
    <location>
        <begin position="55"/>
        <end position="77"/>
    </location>
</feature>
<organism evidence="4 5">
    <name type="scientific">Candidatus Giovannonibacteria bacterium GW2011_GWB1_45_9b</name>
    <dbReference type="NCBI Taxonomy" id="1618653"/>
    <lineage>
        <taxon>Bacteria</taxon>
        <taxon>Candidatus Giovannoniibacteriota</taxon>
    </lineage>
</organism>
<evidence type="ECO:0000256" key="1">
    <source>
        <dbReference type="SAM" id="Phobius"/>
    </source>
</evidence>
<dbReference type="PANTHER" id="PTHR45947">
    <property type="entry name" value="SULFOQUINOVOSYL TRANSFERASE SQD2"/>
    <property type="match status" value="1"/>
</dbReference>
<evidence type="ECO:0000313" key="4">
    <source>
        <dbReference type="EMBL" id="KKU16641.1"/>
    </source>
</evidence>
<proteinExistence type="predicted"/>
<dbReference type="InterPro" id="IPR028098">
    <property type="entry name" value="Glyco_trans_4-like_N"/>
</dbReference>
<evidence type="ECO:0008006" key="6">
    <source>
        <dbReference type="Google" id="ProtNLM"/>
    </source>
</evidence>
<evidence type="ECO:0000313" key="5">
    <source>
        <dbReference type="Proteomes" id="UP000034020"/>
    </source>
</evidence>
<gene>
    <name evidence="4" type="ORF">UX24_C0005G0005</name>
</gene>
<reference evidence="4 5" key="1">
    <citation type="journal article" date="2015" name="Nature">
        <title>rRNA introns, odd ribosomes, and small enigmatic genomes across a large radiation of phyla.</title>
        <authorList>
            <person name="Brown C.T."/>
            <person name="Hug L.A."/>
            <person name="Thomas B.C."/>
            <person name="Sharon I."/>
            <person name="Castelle C.J."/>
            <person name="Singh A."/>
            <person name="Wilkins M.J."/>
            <person name="Williams K.H."/>
            <person name="Banfield J.F."/>
        </authorList>
    </citation>
    <scope>NUCLEOTIDE SEQUENCE [LARGE SCALE GENOMIC DNA]</scope>
</reference>
<keyword evidence="1" id="KW-1133">Transmembrane helix</keyword>
<keyword evidence="1" id="KW-0472">Membrane</keyword>
<evidence type="ECO:0000259" key="3">
    <source>
        <dbReference type="Pfam" id="PF13439"/>
    </source>
</evidence>
<accession>A0A0G1N806</accession>
<feature type="transmembrane region" description="Helical" evidence="1">
    <location>
        <begin position="89"/>
        <end position="109"/>
    </location>
</feature>
<dbReference type="Gene3D" id="3.40.50.2000">
    <property type="entry name" value="Glycogen Phosphorylase B"/>
    <property type="match status" value="4"/>
</dbReference>
<dbReference type="PANTHER" id="PTHR45947:SF3">
    <property type="entry name" value="SULFOQUINOVOSYL TRANSFERASE SQD2"/>
    <property type="match status" value="1"/>
</dbReference>
<name>A0A0G1N806_9BACT</name>
<dbReference type="AlphaFoldDB" id="A0A0G1N806"/>
<dbReference type="Proteomes" id="UP000034020">
    <property type="component" value="Unassembled WGS sequence"/>
</dbReference>
<dbReference type="InterPro" id="IPR050194">
    <property type="entry name" value="Glycosyltransferase_grp1"/>
</dbReference>
<dbReference type="Pfam" id="PF00534">
    <property type="entry name" value="Glycos_transf_1"/>
    <property type="match status" value="1"/>
</dbReference>
<dbReference type="InterPro" id="IPR001296">
    <property type="entry name" value="Glyco_trans_1"/>
</dbReference>
<keyword evidence="1" id="KW-0812">Transmembrane</keyword>
<feature type="domain" description="Glycosyl transferase family 1" evidence="2">
    <location>
        <begin position="234"/>
        <end position="320"/>
    </location>
</feature>
<dbReference type="Pfam" id="PF13439">
    <property type="entry name" value="Glyco_transf_4"/>
    <property type="match status" value="1"/>
</dbReference>
<comment type="caution">
    <text evidence="4">The sequence shown here is derived from an EMBL/GenBank/DDBJ whole genome shotgun (WGS) entry which is preliminary data.</text>
</comment>
<dbReference type="GO" id="GO:0016758">
    <property type="term" value="F:hexosyltransferase activity"/>
    <property type="evidence" value="ECO:0007669"/>
    <property type="project" value="TreeGrafter"/>
</dbReference>
<dbReference type="CDD" id="cd03801">
    <property type="entry name" value="GT4_PimA-like"/>
    <property type="match status" value="1"/>
</dbReference>
<feature type="domain" description="Glycosyltransferase subfamily 4-like N-terminal" evidence="3">
    <location>
        <begin position="15"/>
        <end position="178"/>
    </location>
</feature>